<name>A0A3N2Q715_SODAK</name>
<gene>
    <name evidence="2" type="ORF">SODALDRAFT_326700</name>
</gene>
<feature type="region of interest" description="Disordered" evidence="1">
    <location>
        <begin position="1"/>
        <end position="61"/>
    </location>
</feature>
<organism evidence="2 3">
    <name type="scientific">Sodiomyces alkalinus (strain CBS 110278 / VKM F-3762 / F11)</name>
    <name type="common">Alkaliphilic filamentous fungus</name>
    <dbReference type="NCBI Taxonomy" id="1314773"/>
    <lineage>
        <taxon>Eukaryota</taxon>
        <taxon>Fungi</taxon>
        <taxon>Dikarya</taxon>
        <taxon>Ascomycota</taxon>
        <taxon>Pezizomycotina</taxon>
        <taxon>Sordariomycetes</taxon>
        <taxon>Hypocreomycetidae</taxon>
        <taxon>Glomerellales</taxon>
        <taxon>Plectosphaerellaceae</taxon>
        <taxon>Sodiomyces</taxon>
    </lineage>
</organism>
<evidence type="ECO:0000313" key="3">
    <source>
        <dbReference type="Proteomes" id="UP000272025"/>
    </source>
</evidence>
<accession>A0A3N2Q715</accession>
<proteinExistence type="predicted"/>
<keyword evidence="3" id="KW-1185">Reference proteome</keyword>
<evidence type="ECO:0000313" key="2">
    <source>
        <dbReference type="EMBL" id="ROT42540.1"/>
    </source>
</evidence>
<evidence type="ECO:0000256" key="1">
    <source>
        <dbReference type="SAM" id="MobiDB-lite"/>
    </source>
</evidence>
<dbReference type="GeneID" id="39578714"/>
<reference evidence="2 3" key="1">
    <citation type="journal article" date="2018" name="Mol. Ecol.">
        <title>The obligate alkalophilic soda-lake fungus Sodiomyces alkalinus has shifted to a protein diet.</title>
        <authorList>
            <person name="Grum-Grzhimaylo A.A."/>
            <person name="Falkoski D.L."/>
            <person name="van den Heuvel J."/>
            <person name="Valero-Jimenez C.A."/>
            <person name="Min B."/>
            <person name="Choi I.G."/>
            <person name="Lipzen A."/>
            <person name="Daum C.G."/>
            <person name="Aanen D.K."/>
            <person name="Tsang A."/>
            <person name="Henrissat B."/>
            <person name="Bilanenko E.N."/>
            <person name="de Vries R.P."/>
            <person name="van Kan J.A.L."/>
            <person name="Grigoriev I.V."/>
            <person name="Debets A.J.M."/>
        </authorList>
    </citation>
    <scope>NUCLEOTIDE SEQUENCE [LARGE SCALE GENOMIC DNA]</scope>
    <source>
        <strain evidence="2 3">F11</strain>
    </source>
</reference>
<dbReference type="RefSeq" id="XP_028470346.1">
    <property type="nucleotide sequence ID" value="XM_028610236.1"/>
</dbReference>
<dbReference type="AlphaFoldDB" id="A0A3N2Q715"/>
<dbReference type="EMBL" id="ML119051">
    <property type="protein sequence ID" value="ROT42540.1"/>
    <property type="molecule type" value="Genomic_DNA"/>
</dbReference>
<sequence>MPTQQPHVNIGPWTGFNASHGHRKEYRKVQNPGLSAGPQSIPDDNTPPSKKRMAKQKTEGR</sequence>
<dbReference type="Proteomes" id="UP000272025">
    <property type="component" value="Unassembled WGS sequence"/>
</dbReference>
<protein>
    <submittedName>
        <fullName evidence="2">Uncharacterized protein</fullName>
    </submittedName>
</protein>